<evidence type="ECO:0000313" key="3">
    <source>
        <dbReference type="Proteomes" id="UP000005064"/>
    </source>
</evidence>
<gene>
    <name evidence="2" type="ORF">AK37_14181</name>
</gene>
<sequence length="115" mass="12564">MIPRHQHAHRPRDLRRATRTRDDHTVLPQRRIGEPWVGAVCASLRHGTRCMSSRTRVERIGGSIRHGRRQAGRSPEVAGLEPEAWGPSHRSGANQGSPNASDALPHLSGGGPVPL</sequence>
<feature type="compositionally biased region" description="Basic and acidic residues" evidence="1">
    <location>
        <begin position="14"/>
        <end position="25"/>
    </location>
</feature>
<feature type="region of interest" description="Disordered" evidence="1">
    <location>
        <begin position="61"/>
        <end position="115"/>
    </location>
</feature>
<dbReference type="Proteomes" id="UP000005064">
    <property type="component" value="Unassembled WGS sequence"/>
</dbReference>
<dbReference type="EMBL" id="AHBW01000044">
    <property type="protein sequence ID" value="EHK82938.1"/>
    <property type="molecule type" value="Genomic_DNA"/>
</dbReference>
<name>H0JT25_9NOCA</name>
<protein>
    <submittedName>
        <fullName evidence="2">Uncharacterized protein</fullName>
    </submittedName>
</protein>
<proteinExistence type="predicted"/>
<comment type="caution">
    <text evidence="2">The sequence shown here is derived from an EMBL/GenBank/DDBJ whole genome shotgun (WGS) entry which is preliminary data.</text>
</comment>
<organism evidence="2 3">
    <name type="scientific">Rhodococcus pyridinivorans AK37</name>
    <dbReference type="NCBI Taxonomy" id="1114960"/>
    <lineage>
        <taxon>Bacteria</taxon>
        <taxon>Bacillati</taxon>
        <taxon>Actinomycetota</taxon>
        <taxon>Actinomycetes</taxon>
        <taxon>Mycobacteriales</taxon>
        <taxon>Nocardiaceae</taxon>
        <taxon>Rhodococcus</taxon>
    </lineage>
</organism>
<evidence type="ECO:0000313" key="2">
    <source>
        <dbReference type="EMBL" id="EHK82938.1"/>
    </source>
</evidence>
<reference evidence="2 3" key="1">
    <citation type="submission" date="2011-12" db="EMBL/GenBank/DDBJ databases">
        <authorList>
            <person name="Kriszt B."/>
            <person name="Tancsics A."/>
            <person name="Cserhati M."/>
            <person name="Toth A."/>
            <person name="Nagy I."/>
            <person name="Horvath B."/>
            <person name="Tamura T."/>
            <person name="Kukolya J."/>
            <person name="Szoboszlay S."/>
        </authorList>
    </citation>
    <scope>NUCLEOTIDE SEQUENCE [LARGE SCALE GENOMIC DNA]</scope>
    <source>
        <strain evidence="2 3">AK37</strain>
    </source>
</reference>
<evidence type="ECO:0000256" key="1">
    <source>
        <dbReference type="SAM" id="MobiDB-lite"/>
    </source>
</evidence>
<dbReference type="AlphaFoldDB" id="H0JT25"/>
<feature type="region of interest" description="Disordered" evidence="1">
    <location>
        <begin position="1"/>
        <end position="27"/>
    </location>
</feature>
<feature type="compositionally biased region" description="Polar residues" evidence="1">
    <location>
        <begin position="91"/>
        <end position="100"/>
    </location>
</feature>
<feature type="compositionally biased region" description="Basic residues" evidence="1">
    <location>
        <begin position="1"/>
        <end position="13"/>
    </location>
</feature>
<accession>H0JT25</accession>